<feature type="compositionally biased region" description="Basic residues" evidence="4">
    <location>
        <begin position="529"/>
        <end position="539"/>
    </location>
</feature>
<sequence length="1675" mass="188884">MAIGNAVLNSLGLGTDLEATLCRKGAALLLFIVSKVDTAQIEKCYTKQTRQTSKATSLLSALVAERGDQCPLSQQLRRPLLGLPLPDGCLGSFYIIYFAYHHFLEGEASVREDGAASRLTGRAWTVTAELDYSRLRKYLLEFLRSRLCQTAAPDAGARLEELLIKLRRPPGMGFAQWSATLLESYRKVQRSLIRARARAKPAKEEKVEPKTERRTASEPHSEPASPGSPGGRARRSPTTSSPAHGRVPGPEEPQQADQPEQGDGHHYDAVPQEDPDGEGDGQDWTSWYNRWTPEQWREWLKETKDKEADEEESDEELRWDELEMEEIEVLPDELLGWLLLRRANLPASARLAVQASVQNSLKYRDIENALRDQEEELLHGDLHRQQAHRHRRTFWAEEDGAWGLLALQDEQQDEAVQEVHWVGKSLPPEVYHPTDKTRIDEGDEEIYWSWEMDGYHGYVQDNYGQWFETDGYGNYWTSETGDYEGLTTDQAKELDEAYAAYETKARTFQQSRQYQRAKDQSRGFYPMNKGKKGKGKGKGFYRPQGRGGVSTSSTTSSSMSKTSVMKSEEVMAATGNNTGCFLCGEKTHGFRDCPRRSGQTSAPHAQRGKGSTSYMVENLNPSSLIFMGADNQPVTPLQVQHDTAGFGVLDLGATETVGSLEAIEKVLHRRHQLGHLLPGDHDEVRVMPEAKKMFRFGNGQVKQSESYLLLPQHVGAKKVLLGIYTLMAEKVPILIGMRTLTKLGAIVDVTGGWLVLTNVDAKIKIPLQKSAAGHLLVDLTQDWLAQGQPMVEKPPPTEVYDYSKTQSADPRDPRTTGAPCFGHHKVARPRPGSKSGSNRYAIWEACENCHLRMSYTPAFGATGATRKAGPLDKDTAQAISKLPANELLGNNHLKNEKISLDGAEASLLRKLENVQKKKAEFWSSLSTDEKFQKIVGMREKAKTKYKEFMDLEKLSKAMNIKPMAARAYHPGDLVYYKRHQAPAEGRSHQKLDVPRRQISRWFGPARILGLETKVTYEGQVRQPHRMAWLISQGRLKRVHTDQLRHASKREKLTNEEFHDILATPWTFTDVTSVLDKGTYDDLVELPHLQRGRPHDVKPRRSPSRGRGGQKRANSTSRPRSAPPTKAKTEETVMNDRPPSEPYEPSIAEEFMPDDQDLPPVPSDDDLEGPEEVDLDRLLGDPHYMPRMEPGPPTGPLFEHEPFQRARARHERDEAQRMKSMLSRGSAGAAMLVQEETFEDNLIYAITLPMPETAAQWKAIVKDPAKFVGKQVAKGVEVSWHKLNKEQREAMTEAKRVEIKEWVASKVCRAAIGEVDPDYHFSKLTPKQHFFKAAYGLTIAPREFYMMVNDTLERLQLRRLKTDPCLWQYVVEEDGKPKTLGIIGSHVDDFLMTGYENDPRSATCSKAQSMLTKGDRSMVEGINKMVREVHAQKELGLHIYQLCAERDDDLTLVAWSDAALANRPDLGSTGGYIIGFMHKQFTTGQSRGQVNVMSWGSHRLKRVCRSSLAAETQALAEAEQELMYLRVQWWEMLGHKIDLTKADETAKNVNAIIMVDAKALYDAAKNGEIQSAGLNLKEKYTALELMAIVEHLERQSTTLRWCNSDQQLADGLTKSSAQERLKKFLMTGQQWSLMFDESFTSAKKKRKMDARETEEEFTDVSWVKFSPMSRCFGNDP</sequence>
<protein>
    <submittedName>
        <fullName evidence="7">Retrovirus-related Pol polyprotein from transposon TNT 1-94</fullName>
    </submittedName>
</protein>
<feature type="region of interest" description="Disordered" evidence="4">
    <location>
        <begin position="195"/>
        <end position="286"/>
    </location>
</feature>
<feature type="compositionally biased region" description="Acidic residues" evidence="4">
    <location>
        <begin position="271"/>
        <end position="281"/>
    </location>
</feature>
<evidence type="ECO:0000256" key="1">
    <source>
        <dbReference type="ARBA" id="ARBA00022723"/>
    </source>
</evidence>
<evidence type="ECO:0000256" key="2">
    <source>
        <dbReference type="ARBA" id="ARBA00023004"/>
    </source>
</evidence>
<feature type="region of interest" description="Disordered" evidence="4">
    <location>
        <begin position="794"/>
        <end position="835"/>
    </location>
</feature>
<feature type="region of interest" description="Disordered" evidence="4">
    <location>
        <begin position="509"/>
        <end position="563"/>
    </location>
</feature>
<feature type="compositionally biased region" description="Acidic residues" evidence="4">
    <location>
        <begin position="1150"/>
        <end position="1170"/>
    </location>
</feature>
<reference evidence="7 8" key="2">
    <citation type="submission" date="2024-05" db="EMBL/GenBank/DDBJ databases">
        <authorList>
            <person name="Chen Y."/>
            <person name="Shah S."/>
            <person name="Dougan E. K."/>
            <person name="Thang M."/>
            <person name="Chan C."/>
        </authorList>
    </citation>
    <scope>NUCLEOTIDE SEQUENCE [LARGE SCALE GENOMIC DNA]</scope>
</reference>
<evidence type="ECO:0000256" key="4">
    <source>
        <dbReference type="SAM" id="MobiDB-lite"/>
    </source>
</evidence>
<accession>A0A9P1FWU1</accession>
<dbReference type="GO" id="GO:0020037">
    <property type="term" value="F:heme binding"/>
    <property type="evidence" value="ECO:0007669"/>
    <property type="project" value="InterPro"/>
</dbReference>
<dbReference type="GO" id="GO:0046872">
    <property type="term" value="F:metal ion binding"/>
    <property type="evidence" value="ECO:0007669"/>
    <property type="project" value="UniProtKB-KW"/>
</dbReference>
<dbReference type="EMBL" id="CAMXCT020001546">
    <property type="protein sequence ID" value="CAL1144416.1"/>
    <property type="molecule type" value="Genomic_DNA"/>
</dbReference>
<dbReference type="GO" id="GO:0009055">
    <property type="term" value="F:electron transfer activity"/>
    <property type="evidence" value="ECO:0007669"/>
    <property type="project" value="InterPro"/>
</dbReference>
<evidence type="ECO:0000259" key="5">
    <source>
        <dbReference type="PROSITE" id="PS51007"/>
    </source>
</evidence>
<dbReference type="InterPro" id="IPR009056">
    <property type="entry name" value="Cyt_c-like_dom"/>
</dbReference>
<gene>
    <name evidence="6" type="ORF">C1SCF055_LOCUS17977</name>
</gene>
<keyword evidence="2 3" id="KW-0408">Iron</keyword>
<evidence type="ECO:0000313" key="7">
    <source>
        <dbReference type="EMBL" id="CAL4778353.1"/>
    </source>
</evidence>
<feature type="domain" description="Cytochrome c" evidence="5">
    <location>
        <begin position="831"/>
        <end position="942"/>
    </location>
</feature>
<feature type="compositionally biased region" description="Low complexity" evidence="4">
    <location>
        <begin position="549"/>
        <end position="563"/>
    </location>
</feature>
<feature type="compositionally biased region" description="Basic and acidic residues" evidence="4">
    <location>
        <begin position="201"/>
        <end position="221"/>
    </location>
</feature>
<dbReference type="CDD" id="cd09272">
    <property type="entry name" value="RNase_HI_RT_Ty1"/>
    <property type="match status" value="1"/>
</dbReference>
<feature type="compositionally biased region" description="Basic residues" evidence="4">
    <location>
        <begin position="1099"/>
        <end position="1109"/>
    </location>
</feature>
<evidence type="ECO:0000313" key="6">
    <source>
        <dbReference type="EMBL" id="CAI3991041.1"/>
    </source>
</evidence>
<dbReference type="Proteomes" id="UP001152797">
    <property type="component" value="Unassembled WGS sequence"/>
</dbReference>
<proteinExistence type="predicted"/>
<dbReference type="OrthoDB" id="433792at2759"/>
<feature type="region of interest" description="Disordered" evidence="4">
    <location>
        <begin position="1085"/>
        <end position="1170"/>
    </location>
</feature>
<evidence type="ECO:0000313" key="8">
    <source>
        <dbReference type="Proteomes" id="UP001152797"/>
    </source>
</evidence>
<comment type="caution">
    <text evidence="6">The sequence shown here is derived from an EMBL/GenBank/DDBJ whole genome shotgun (WGS) entry which is preliminary data.</text>
</comment>
<dbReference type="PROSITE" id="PS51007">
    <property type="entry name" value="CYTC"/>
    <property type="match status" value="1"/>
</dbReference>
<reference evidence="6" key="1">
    <citation type="submission" date="2022-10" db="EMBL/GenBank/DDBJ databases">
        <authorList>
            <person name="Chen Y."/>
            <person name="Dougan E. K."/>
            <person name="Chan C."/>
            <person name="Rhodes N."/>
            <person name="Thang M."/>
        </authorList>
    </citation>
    <scope>NUCLEOTIDE SEQUENCE</scope>
</reference>
<dbReference type="EMBL" id="CAMXCT010001546">
    <property type="protein sequence ID" value="CAI3991041.1"/>
    <property type="molecule type" value="Genomic_DNA"/>
</dbReference>
<keyword evidence="1 3" id="KW-0479">Metal-binding</keyword>
<dbReference type="EMBL" id="CAMXCT030001546">
    <property type="protein sequence ID" value="CAL4778353.1"/>
    <property type="molecule type" value="Genomic_DNA"/>
</dbReference>
<name>A0A9P1FWU1_9DINO</name>
<keyword evidence="8" id="KW-1185">Reference proteome</keyword>
<feature type="compositionally biased region" description="Low complexity" evidence="4">
    <location>
        <begin position="252"/>
        <end position="261"/>
    </location>
</feature>
<keyword evidence="3" id="KW-0349">Heme</keyword>
<organism evidence="6">
    <name type="scientific">Cladocopium goreaui</name>
    <dbReference type="NCBI Taxonomy" id="2562237"/>
    <lineage>
        <taxon>Eukaryota</taxon>
        <taxon>Sar</taxon>
        <taxon>Alveolata</taxon>
        <taxon>Dinophyceae</taxon>
        <taxon>Suessiales</taxon>
        <taxon>Symbiodiniaceae</taxon>
        <taxon>Cladocopium</taxon>
    </lineage>
</organism>
<evidence type="ECO:0000256" key="3">
    <source>
        <dbReference type="PROSITE-ProRule" id="PRU00433"/>
    </source>
</evidence>